<dbReference type="Gene3D" id="2.60.40.2810">
    <property type="match status" value="2"/>
</dbReference>
<dbReference type="EMBL" id="JAESWC010000012">
    <property type="protein sequence ID" value="MBL4937198.1"/>
    <property type="molecule type" value="Genomic_DNA"/>
</dbReference>
<keyword evidence="2" id="KW-1185">Reference proteome</keyword>
<dbReference type="Pfam" id="PF17963">
    <property type="entry name" value="Big_9"/>
    <property type="match status" value="2"/>
</dbReference>
<protein>
    <submittedName>
        <fullName evidence="1">Cadherin-like domain-containing protein</fullName>
    </submittedName>
</protein>
<accession>A0ABS1TCX7</accession>
<proteinExistence type="predicted"/>
<dbReference type="Proteomes" id="UP000632377">
    <property type="component" value="Unassembled WGS sequence"/>
</dbReference>
<organism evidence="1 2">
    <name type="scientific">Clostridium rhizosphaerae</name>
    <dbReference type="NCBI Taxonomy" id="2803861"/>
    <lineage>
        <taxon>Bacteria</taxon>
        <taxon>Bacillati</taxon>
        <taxon>Bacillota</taxon>
        <taxon>Clostridia</taxon>
        <taxon>Eubacteriales</taxon>
        <taxon>Clostridiaceae</taxon>
        <taxon>Clostridium</taxon>
    </lineage>
</organism>
<reference evidence="1 2" key="1">
    <citation type="submission" date="2021-01" db="EMBL/GenBank/DDBJ databases">
        <title>Genome public.</title>
        <authorList>
            <person name="Liu C."/>
            <person name="Sun Q."/>
        </authorList>
    </citation>
    <scope>NUCLEOTIDE SEQUENCE [LARGE SCALE GENOMIC DNA]</scope>
    <source>
        <strain evidence="1 2">YIM B02515</strain>
    </source>
</reference>
<gene>
    <name evidence="1" type="ORF">JK636_15835</name>
</gene>
<dbReference type="RefSeq" id="WP_202749950.1">
    <property type="nucleotide sequence ID" value="NZ_JAESWC010000012.1"/>
</dbReference>
<evidence type="ECO:0000313" key="1">
    <source>
        <dbReference type="EMBL" id="MBL4937198.1"/>
    </source>
</evidence>
<sequence>MKKKGSALVLMVAVISLLLILSVSIATSSSSTFKTAFAFDYMDKVNLAAQSGIEKGMSQLGMKSNMKHLSGYLVGNTASSIPEISLTFDNNISCSVSFDTSDSDNITIYSYAHTSDNKYQKKLTKVVAKNNKPVANPDGKPDSITVSINNEIHINVLANDIDEDGDILSITNVTAASKGNVSINPDGSDLIYKATSAGDDTFTYTISDGYGGESVGVVNVKVTSVNTPPIGEEDSKTVNLNSTTSINVLANDSDDDNDNIIVSRILTSPKNGNIVSFGNDIVYKATSIGTDVFTYEISDGRGGVGSAKVTVNIIDQSATINSGLFTTMRKFMVGSVTTNTANDSLNFSVKPGNGNILSGDENFLLLNPIQNGTGFSNNYTFSKGNNTHGVKVTSDNFFTIGTSTSNVVPQLNNSGTFGMWILYSGRYYYKSNSDLVIDPSLNNAFMQGLMNNNTYPRVILVNGNITLKNITSQFSSKYLDQLVIYSTGGYGQGTINLNNCILGSYQNKNKMKDIDICFIANTLNIIGSNTVSYARGNSSLPSVGNDPVIRAIITNNIQSSINWK</sequence>
<name>A0ABS1TCX7_9CLOT</name>
<comment type="caution">
    <text evidence="1">The sequence shown here is derived from an EMBL/GenBank/DDBJ whole genome shotgun (WGS) entry which is preliminary data.</text>
</comment>
<evidence type="ECO:0000313" key="2">
    <source>
        <dbReference type="Proteomes" id="UP000632377"/>
    </source>
</evidence>